<dbReference type="Pfam" id="PF00501">
    <property type="entry name" value="AMP-binding"/>
    <property type="match status" value="1"/>
</dbReference>
<name>A0ABR3Q6X8_9TREE</name>
<dbReference type="InterPro" id="IPR042099">
    <property type="entry name" value="ANL_N_sf"/>
</dbReference>
<evidence type="ECO:0000313" key="2">
    <source>
        <dbReference type="EMBL" id="KAL1410428.1"/>
    </source>
</evidence>
<dbReference type="InterPro" id="IPR045851">
    <property type="entry name" value="AMP-bd_C_sf"/>
</dbReference>
<dbReference type="Gene3D" id="3.40.50.12780">
    <property type="entry name" value="N-terminal domain of ligase-like"/>
    <property type="match status" value="1"/>
</dbReference>
<evidence type="ECO:0000313" key="3">
    <source>
        <dbReference type="Proteomes" id="UP001565368"/>
    </source>
</evidence>
<dbReference type="PROSITE" id="PS00455">
    <property type="entry name" value="AMP_BINDING"/>
    <property type="match status" value="1"/>
</dbReference>
<dbReference type="Gene3D" id="3.30.300.30">
    <property type="match status" value="1"/>
</dbReference>
<protein>
    <recommendedName>
        <fullName evidence="1">AMP-dependent synthetase/ligase domain-containing protein</fullName>
    </recommendedName>
</protein>
<dbReference type="PANTHER" id="PTHR42921">
    <property type="entry name" value="ACETOACETYL-COA SYNTHETASE"/>
    <property type="match status" value="1"/>
</dbReference>
<reference evidence="2 3" key="1">
    <citation type="submission" date="2023-08" db="EMBL/GenBank/DDBJ databases">
        <title>Annotated Genome Sequence of Vanrija albida AlHP1.</title>
        <authorList>
            <person name="Herzog R."/>
        </authorList>
    </citation>
    <scope>NUCLEOTIDE SEQUENCE [LARGE SCALE GENOMIC DNA]</scope>
    <source>
        <strain evidence="2 3">AlHP1</strain>
    </source>
</reference>
<evidence type="ECO:0000259" key="1">
    <source>
        <dbReference type="Pfam" id="PF00501"/>
    </source>
</evidence>
<feature type="domain" description="AMP-dependent synthetase/ligase" evidence="1">
    <location>
        <begin position="133"/>
        <end position="512"/>
    </location>
</feature>
<sequence>MNGKKPEIYWRPGGHRPHDDEPAFVDAFRAAVNARFSLQLANWWDLHEWSTTETEQFLDMAWDYFGLIGERGAGPSFVRGIPMDEPQQYFPNARINVAENLLLGHKSALSKAKYAMIATVEPDPASDATEPVEVRRITYFELYDQVRRAAHALKLLGVGPGDSVASYAATSCEMLIIFYATLSIGALFSSTPAEFGVTAVVDRYEIIKPKVLFTIDAYRYGRKEHELSTRAREVVSRVSAAQGKLTNVVVFGQLAKDREPTPASLTGFVDTVKVSSFSDFIATGAAAPPKIDFWRGPFNHPIWIVFSSGTTGKPKSIYGPGGGILLMRKVVINLHLNLDHRDAYLQFATMGWIVWNMHVLFAAVGGTVVAYDGSPFHPQSVLWRLIEKYRVTQLGASPRYIQTLAKNKFKPREGRDLSCLKQLYTTGAPVTNDVYEFCERELDSIFVNNAAGGTEIGGSALQSTHVLPAYKGELQTPVLGVSLIAADKDGKAQVGEEGTLVFSKPFANMPYYFADDPGRKRYKETYFADYRNPPMFNMNDSVWINPETRGWMMFGRADGVLNPSGVRFGSAELYYILESGFPEVDDSIAVGQTTADANERVVLFLKTRGDAPVTADLVARIKAAVAAALSRRHVPEVVAQCPGVPYTGSGKKVEASVKKLINGAPLASVNVTGVVNPEVYKWYAAWGAANATRAARL</sequence>
<dbReference type="InterPro" id="IPR000873">
    <property type="entry name" value="AMP-dep_synth/lig_dom"/>
</dbReference>
<gene>
    <name evidence="2" type="ORF">Q8F55_004439</name>
</gene>
<dbReference type="Proteomes" id="UP001565368">
    <property type="component" value="Unassembled WGS sequence"/>
</dbReference>
<dbReference type="PANTHER" id="PTHR42921:SF1">
    <property type="entry name" value="ACETOACETYL-COA SYNTHETASE"/>
    <property type="match status" value="1"/>
</dbReference>
<proteinExistence type="predicted"/>
<comment type="caution">
    <text evidence="2">The sequence shown here is derived from an EMBL/GenBank/DDBJ whole genome shotgun (WGS) entry which is preliminary data.</text>
</comment>
<organism evidence="2 3">
    <name type="scientific">Vanrija albida</name>
    <dbReference type="NCBI Taxonomy" id="181172"/>
    <lineage>
        <taxon>Eukaryota</taxon>
        <taxon>Fungi</taxon>
        <taxon>Dikarya</taxon>
        <taxon>Basidiomycota</taxon>
        <taxon>Agaricomycotina</taxon>
        <taxon>Tremellomycetes</taxon>
        <taxon>Trichosporonales</taxon>
        <taxon>Trichosporonaceae</taxon>
        <taxon>Vanrija</taxon>
    </lineage>
</organism>
<dbReference type="SUPFAM" id="SSF56801">
    <property type="entry name" value="Acetyl-CoA synthetase-like"/>
    <property type="match status" value="1"/>
</dbReference>
<dbReference type="EMBL" id="JBBXJM010000003">
    <property type="protein sequence ID" value="KAL1410428.1"/>
    <property type="molecule type" value="Genomic_DNA"/>
</dbReference>
<dbReference type="InterPro" id="IPR020845">
    <property type="entry name" value="AMP-binding_CS"/>
</dbReference>
<dbReference type="GeneID" id="95985482"/>
<accession>A0ABR3Q6X8</accession>
<keyword evidence="3" id="KW-1185">Reference proteome</keyword>
<dbReference type="RefSeq" id="XP_069210372.1">
    <property type="nucleotide sequence ID" value="XM_069352954.1"/>
</dbReference>